<name>X0SKN8_9ZZZZ</name>
<sequence length="242" mass="27446">ANVQVIQALREALDDEGIEAQIHRKQFHNRNLALRLITPEWQHDLGGGDMAYTAVSIRNDELGKGSFSVKAAVARVACFNYTLAENPIFEHVHRFLMPDEILSGMRDGFRQLNEVAATISSGLADMRNFDVEDVAGMLRVVSAEIGLPEYARKAAQQWWEDSGAVPNLFWLVQAVAFATDEMTSRKGFAWDRREMAEQQIYHMAQTFQEKGELKLCECPRCHRPMARATADEIIESDYRIVE</sequence>
<proteinExistence type="predicted"/>
<feature type="non-terminal residue" evidence="1">
    <location>
        <position position="1"/>
    </location>
</feature>
<organism evidence="1">
    <name type="scientific">marine sediment metagenome</name>
    <dbReference type="NCBI Taxonomy" id="412755"/>
    <lineage>
        <taxon>unclassified sequences</taxon>
        <taxon>metagenomes</taxon>
        <taxon>ecological metagenomes</taxon>
    </lineage>
</organism>
<comment type="caution">
    <text evidence="1">The sequence shown here is derived from an EMBL/GenBank/DDBJ whole genome shotgun (WGS) entry which is preliminary data.</text>
</comment>
<evidence type="ECO:0000313" key="1">
    <source>
        <dbReference type="EMBL" id="GAF76442.1"/>
    </source>
</evidence>
<accession>X0SKN8</accession>
<dbReference type="EMBL" id="BARS01008278">
    <property type="protein sequence ID" value="GAF76442.1"/>
    <property type="molecule type" value="Genomic_DNA"/>
</dbReference>
<dbReference type="AlphaFoldDB" id="X0SKN8"/>
<reference evidence="1" key="1">
    <citation type="journal article" date="2014" name="Front. Microbiol.">
        <title>High frequency of phylogenetically diverse reductive dehalogenase-homologous genes in deep subseafloor sedimentary metagenomes.</title>
        <authorList>
            <person name="Kawai M."/>
            <person name="Futagami T."/>
            <person name="Toyoda A."/>
            <person name="Takaki Y."/>
            <person name="Nishi S."/>
            <person name="Hori S."/>
            <person name="Arai W."/>
            <person name="Tsubouchi T."/>
            <person name="Morono Y."/>
            <person name="Uchiyama I."/>
            <person name="Ito T."/>
            <person name="Fujiyama A."/>
            <person name="Inagaki F."/>
            <person name="Takami H."/>
        </authorList>
    </citation>
    <scope>NUCLEOTIDE SEQUENCE</scope>
    <source>
        <strain evidence="1">Expedition CK06-06</strain>
    </source>
</reference>
<gene>
    <name evidence="1" type="ORF">S01H1_15809</name>
</gene>
<evidence type="ECO:0008006" key="2">
    <source>
        <dbReference type="Google" id="ProtNLM"/>
    </source>
</evidence>
<protein>
    <recommendedName>
        <fullName evidence="2">DUF932 domain-containing protein</fullName>
    </recommendedName>
</protein>